<protein>
    <submittedName>
        <fullName evidence="4">Uncharacterized protein</fullName>
    </submittedName>
</protein>
<dbReference type="PROSITE" id="PS50297">
    <property type="entry name" value="ANK_REP_REGION"/>
    <property type="match status" value="7"/>
</dbReference>
<keyword evidence="1" id="KW-0677">Repeat</keyword>
<dbReference type="Pfam" id="PF13637">
    <property type="entry name" value="Ank_4"/>
    <property type="match status" value="1"/>
</dbReference>
<feature type="repeat" description="ANK" evidence="3">
    <location>
        <begin position="332"/>
        <end position="374"/>
    </location>
</feature>
<keyword evidence="2 3" id="KW-0040">ANK repeat</keyword>
<feature type="repeat" description="ANK" evidence="3">
    <location>
        <begin position="544"/>
        <end position="576"/>
    </location>
</feature>
<name>A0A1B6IA50_9HEMI</name>
<evidence type="ECO:0000256" key="1">
    <source>
        <dbReference type="ARBA" id="ARBA00022737"/>
    </source>
</evidence>
<feature type="non-terminal residue" evidence="4">
    <location>
        <position position="1"/>
    </location>
</feature>
<feature type="repeat" description="ANK" evidence="3">
    <location>
        <begin position="199"/>
        <end position="231"/>
    </location>
</feature>
<dbReference type="PANTHER" id="PTHR24123">
    <property type="entry name" value="ANKYRIN REPEAT-CONTAINING"/>
    <property type="match status" value="1"/>
</dbReference>
<evidence type="ECO:0000313" key="4">
    <source>
        <dbReference type="EMBL" id="JAS83740.1"/>
    </source>
</evidence>
<sequence length="897" mass="100705">NVHKLFTMDKQQGASFTDKIQNQGELITAFLEDNSEKVIELTEDLPGNPLNIISALQIYREYRDIGITPIIAGILHKNYPLCFRLIDEGLNMDQHFKRDCIKSSDKISYKLKEKDVPFFLSYDFSIQLEGTSDENLLKSAVLDKLPHWKIKYGTVEHKIVDFNKTTPMFWAIVHTSSASLVEKLILSGYNINLFVEQVNGMPALMLAVLENNMDIIEILLQRSADIHARDFNNGTALDVAIDKSLLSVVKILLTHGEDINCKHHIMSPLLRVIKMCDITMVGYIIDLGGNINEGWIMGNFVPPLNMAVDNCFFDIAMLLLEKGADVKAEDYVGDTALHKLARKLEVGNQHITYIKLELARVLINKGADVNAKNSRLETPLFGAVISSNPELVQLLLNAGADFYFSTAQFQYSILIQAIDPTYLCLDDLNSTPTKKHMVDLGKTVSTFDKEEFFQRQCEVVELLIKRGIDVNIYFNGQPSPIQVAVMGPNFKIVKLLVEEGADINGQLKNAYGVTPLHLCVETNNLKTAKYLVENGANVNIKDSKSISPLVIAVHKGYYEMTKFLIDQGADVNATDKNGATPLHYATKQSLFQIAKLLIGSGANVNTKNIKGFTPFDVGIVEEVFNCDFVLLFLQHGLRVKGSDEFGIPKNLYVLRKINPEMIKAFWYYGYPYDQTDFKNEESDFQSEMRKFYSFNSSAASTGGDEAAQKKIINVISAQNEFLVGLETNDANLVITSINNGAEPRGCSTKVKFPIHYLVEKRYHEVLKILLNKNVPVNIVDNNQLTPLKVAARNSDVTGCRCLLQHGACYVTTFSEQNQEISELFSTIDKAFKSVRRGDGKALKMLQKYVDDQDWDLYRTVVNCVNKKGHTLMASAVFSGEKDTAERLMRLRIVAPDW</sequence>
<dbReference type="PROSITE" id="PS50088">
    <property type="entry name" value="ANK_REPEAT"/>
    <property type="match status" value="9"/>
</dbReference>
<reference evidence="4" key="1">
    <citation type="submission" date="2015-11" db="EMBL/GenBank/DDBJ databases">
        <title>De novo transcriptome assembly of four potential Pierce s Disease insect vectors from Arizona vineyards.</title>
        <authorList>
            <person name="Tassone E.E."/>
        </authorList>
    </citation>
    <scope>NUCLEOTIDE SEQUENCE</scope>
</reference>
<feature type="repeat" description="ANK" evidence="3">
    <location>
        <begin position="476"/>
        <end position="508"/>
    </location>
</feature>
<dbReference type="Pfam" id="PF12796">
    <property type="entry name" value="Ank_2"/>
    <property type="match status" value="4"/>
</dbReference>
<accession>A0A1B6IA50</accession>
<dbReference type="InterPro" id="IPR036770">
    <property type="entry name" value="Ankyrin_rpt-contain_sf"/>
</dbReference>
<feature type="repeat" description="ANK" evidence="3">
    <location>
        <begin position="375"/>
        <end position="407"/>
    </location>
</feature>
<dbReference type="AlphaFoldDB" id="A0A1B6IA50"/>
<feature type="repeat" description="ANK" evidence="3">
    <location>
        <begin position="232"/>
        <end position="264"/>
    </location>
</feature>
<dbReference type="Gene3D" id="1.25.40.20">
    <property type="entry name" value="Ankyrin repeat-containing domain"/>
    <property type="match status" value="4"/>
</dbReference>
<dbReference type="EMBL" id="GECU01023966">
    <property type="protein sequence ID" value="JAS83740.1"/>
    <property type="molecule type" value="Transcribed_RNA"/>
</dbReference>
<feature type="repeat" description="ANK" evidence="3">
    <location>
        <begin position="511"/>
        <end position="543"/>
    </location>
</feature>
<evidence type="ECO:0000256" key="3">
    <source>
        <dbReference type="PROSITE-ProRule" id="PRU00023"/>
    </source>
</evidence>
<evidence type="ECO:0000256" key="2">
    <source>
        <dbReference type="ARBA" id="ARBA00023043"/>
    </source>
</evidence>
<proteinExistence type="predicted"/>
<feature type="repeat" description="ANK" evidence="3">
    <location>
        <begin position="299"/>
        <end position="331"/>
    </location>
</feature>
<dbReference type="InterPro" id="IPR002110">
    <property type="entry name" value="Ankyrin_rpt"/>
</dbReference>
<dbReference type="PANTHER" id="PTHR24123:SF33">
    <property type="entry name" value="PROTEIN HOS4"/>
    <property type="match status" value="1"/>
</dbReference>
<organism evidence="4">
    <name type="scientific">Homalodisca liturata</name>
    <dbReference type="NCBI Taxonomy" id="320908"/>
    <lineage>
        <taxon>Eukaryota</taxon>
        <taxon>Metazoa</taxon>
        <taxon>Ecdysozoa</taxon>
        <taxon>Arthropoda</taxon>
        <taxon>Hexapoda</taxon>
        <taxon>Insecta</taxon>
        <taxon>Pterygota</taxon>
        <taxon>Neoptera</taxon>
        <taxon>Paraneoptera</taxon>
        <taxon>Hemiptera</taxon>
        <taxon>Auchenorrhyncha</taxon>
        <taxon>Membracoidea</taxon>
        <taxon>Cicadellidae</taxon>
        <taxon>Cicadellinae</taxon>
        <taxon>Proconiini</taxon>
        <taxon>Homalodisca</taxon>
    </lineage>
</organism>
<feature type="repeat" description="ANK" evidence="3">
    <location>
        <begin position="577"/>
        <end position="609"/>
    </location>
</feature>
<dbReference type="InterPro" id="IPR051165">
    <property type="entry name" value="Multifunctional_ANK_Repeat"/>
</dbReference>
<dbReference type="SMART" id="SM00248">
    <property type="entry name" value="ANK"/>
    <property type="match status" value="17"/>
</dbReference>
<dbReference type="SUPFAM" id="SSF48403">
    <property type="entry name" value="Ankyrin repeat"/>
    <property type="match status" value="2"/>
</dbReference>
<gene>
    <name evidence="4" type="ORF">g.38558</name>
</gene>